<reference evidence="3 4" key="1">
    <citation type="journal article" date="2018" name="Sci. Data">
        <title>The draft genome sequence of cork oak.</title>
        <authorList>
            <person name="Ramos A.M."/>
            <person name="Usie A."/>
            <person name="Barbosa P."/>
            <person name="Barros P.M."/>
            <person name="Capote T."/>
            <person name="Chaves I."/>
            <person name="Simoes F."/>
            <person name="Abreu I."/>
            <person name="Carrasquinho I."/>
            <person name="Faro C."/>
            <person name="Guimaraes J.B."/>
            <person name="Mendonca D."/>
            <person name="Nobrega F."/>
            <person name="Rodrigues L."/>
            <person name="Saibo N.J.M."/>
            <person name="Varela M.C."/>
            <person name="Egas C."/>
            <person name="Matos J."/>
            <person name="Miguel C.M."/>
            <person name="Oliveira M.M."/>
            <person name="Ricardo C.P."/>
            <person name="Goncalves S."/>
        </authorList>
    </citation>
    <scope>NUCLEOTIDE SEQUENCE [LARGE SCALE GENOMIC DNA]</scope>
    <source>
        <strain evidence="4">cv. HL8</strain>
    </source>
</reference>
<dbReference type="Proteomes" id="UP000237347">
    <property type="component" value="Unassembled WGS sequence"/>
</dbReference>
<evidence type="ECO:0000313" key="4">
    <source>
        <dbReference type="Proteomes" id="UP000237347"/>
    </source>
</evidence>
<proteinExistence type="predicted"/>
<sequence>MGNRSRAKKAESFGKGKVTPLQVAFIVDRYLCDNNYSQTRSSFRTEASSLISTSPVQEAPKSLLTLGAMLNEYISLKEQKVMLEQERARLDQEKSRVQTLLHGMQSAMNTYNASGSLPSLPPNMAADTTRSAVVAVPQPVQASTSGWPVQNTPTVQPVSTPSNAIMNPGTLYTPITDPSAQKRKHVRVATDAPPAAKRSRCELPTRKLPNRGANILSQSVNTVDCQEIAQPSSALQPSPDNSHPVGPLVQGSSVAKYKPIADEISTPESGKEVDIFDIDLSNLDAFGDFSFTEMLDDLDLGCEGIDYTCNPSLGSSIDTVSGSSSHESVDGNVGANQVMSEYTSTVTEVLSEKGMNMNGSDSLTAVKSITKCIRILSPAKSCRSNLDRDNCFASN</sequence>
<protein>
    <submittedName>
        <fullName evidence="3">Uncharacterized protein</fullName>
    </submittedName>
</protein>
<dbReference type="PANTHER" id="PTHR35117">
    <property type="entry name" value="MYOSIN-M HEAVY PROTEIN"/>
    <property type="match status" value="1"/>
</dbReference>
<gene>
    <name evidence="3" type="ORF">CFP56_004890</name>
</gene>
<keyword evidence="4" id="KW-1185">Reference proteome</keyword>
<feature type="compositionally biased region" description="Polar residues" evidence="2">
    <location>
        <begin position="143"/>
        <end position="165"/>
    </location>
</feature>
<dbReference type="AlphaFoldDB" id="A0AAW0LA28"/>
<organism evidence="3 4">
    <name type="scientific">Quercus suber</name>
    <name type="common">Cork oak</name>
    <dbReference type="NCBI Taxonomy" id="58331"/>
    <lineage>
        <taxon>Eukaryota</taxon>
        <taxon>Viridiplantae</taxon>
        <taxon>Streptophyta</taxon>
        <taxon>Embryophyta</taxon>
        <taxon>Tracheophyta</taxon>
        <taxon>Spermatophyta</taxon>
        <taxon>Magnoliopsida</taxon>
        <taxon>eudicotyledons</taxon>
        <taxon>Gunneridae</taxon>
        <taxon>Pentapetalae</taxon>
        <taxon>rosids</taxon>
        <taxon>fabids</taxon>
        <taxon>Fagales</taxon>
        <taxon>Fagaceae</taxon>
        <taxon>Quercus</taxon>
    </lineage>
</organism>
<evidence type="ECO:0000256" key="1">
    <source>
        <dbReference type="SAM" id="Coils"/>
    </source>
</evidence>
<keyword evidence="1" id="KW-0175">Coiled coil</keyword>
<name>A0AAW0LA28_QUESU</name>
<comment type="caution">
    <text evidence="3">The sequence shown here is derived from an EMBL/GenBank/DDBJ whole genome shotgun (WGS) entry which is preliminary data.</text>
</comment>
<dbReference type="PANTHER" id="PTHR35117:SF1">
    <property type="entry name" value="MYOSIN-M HEAVY PROTEIN"/>
    <property type="match status" value="1"/>
</dbReference>
<evidence type="ECO:0000256" key="2">
    <source>
        <dbReference type="SAM" id="MobiDB-lite"/>
    </source>
</evidence>
<feature type="coiled-coil region" evidence="1">
    <location>
        <begin position="66"/>
        <end position="100"/>
    </location>
</feature>
<evidence type="ECO:0000313" key="3">
    <source>
        <dbReference type="EMBL" id="KAK7848537.1"/>
    </source>
</evidence>
<feature type="region of interest" description="Disordered" evidence="2">
    <location>
        <begin position="143"/>
        <end position="199"/>
    </location>
</feature>
<dbReference type="EMBL" id="PKMF04000126">
    <property type="protein sequence ID" value="KAK7848537.1"/>
    <property type="molecule type" value="Genomic_DNA"/>
</dbReference>
<accession>A0AAW0LA28</accession>